<dbReference type="CDD" id="cd07377">
    <property type="entry name" value="WHTH_GntR"/>
    <property type="match status" value="1"/>
</dbReference>
<dbReference type="SUPFAM" id="SSF46785">
    <property type="entry name" value="Winged helix' DNA-binding domain"/>
    <property type="match status" value="1"/>
</dbReference>
<dbReference type="SMART" id="SM00345">
    <property type="entry name" value="HTH_GNTR"/>
    <property type="match status" value="1"/>
</dbReference>
<evidence type="ECO:0000256" key="1">
    <source>
        <dbReference type="ARBA" id="ARBA00023015"/>
    </source>
</evidence>
<dbReference type="PANTHER" id="PTHR43537">
    <property type="entry name" value="TRANSCRIPTIONAL REGULATOR, GNTR FAMILY"/>
    <property type="match status" value="1"/>
</dbReference>
<keyword evidence="1" id="KW-0805">Transcription regulation</keyword>
<sequence>MSRTDRVVDGVTAMILDGRLGPGQRLPVEKDLADALGVSRGSLREGIRALAVLGVVETRQGDGTYVTALDPGSLVAPLGLVVELQAAGHALHVHTVRRLLETEVAGLAAAGARAPGADLTAARDALAQGAAVLARAGSREPAASGDAESGDGLCDHEALLAADLAFHRALGALAGNPVLAALTDAMGGRTARHRLSRGVSEAGAEARTQREHEAILDAVAAGDVDRARVRMAAHLLAVEDFLRTDAG</sequence>
<evidence type="ECO:0000256" key="3">
    <source>
        <dbReference type="ARBA" id="ARBA00023163"/>
    </source>
</evidence>
<evidence type="ECO:0000313" key="5">
    <source>
        <dbReference type="EMBL" id="UUI71136.1"/>
    </source>
</evidence>
<reference evidence="5 6" key="1">
    <citation type="submission" date="2022-07" db="EMBL/GenBank/DDBJ databases">
        <title>Novel species in genus cellulomonas.</title>
        <authorList>
            <person name="Ye L."/>
        </authorList>
    </citation>
    <scope>NUCLEOTIDE SEQUENCE [LARGE SCALE GENOMIC DNA]</scope>
    <source>
        <strain evidence="6">zg-B89</strain>
    </source>
</reference>
<dbReference type="InterPro" id="IPR036390">
    <property type="entry name" value="WH_DNA-bd_sf"/>
</dbReference>
<accession>A0ABY5KPP2</accession>
<dbReference type="Gene3D" id="1.10.10.10">
    <property type="entry name" value="Winged helix-like DNA-binding domain superfamily/Winged helix DNA-binding domain"/>
    <property type="match status" value="1"/>
</dbReference>
<dbReference type="SUPFAM" id="SSF48008">
    <property type="entry name" value="GntR ligand-binding domain-like"/>
    <property type="match status" value="1"/>
</dbReference>
<dbReference type="SMART" id="SM00895">
    <property type="entry name" value="FCD"/>
    <property type="match status" value="1"/>
</dbReference>
<dbReference type="PANTHER" id="PTHR43537:SF5">
    <property type="entry name" value="UXU OPERON TRANSCRIPTIONAL REGULATOR"/>
    <property type="match status" value="1"/>
</dbReference>
<protein>
    <submittedName>
        <fullName evidence="5">GntR family transcriptional regulator</fullName>
    </submittedName>
</protein>
<gene>
    <name evidence="5" type="ORF">NP048_15265</name>
</gene>
<organism evidence="5 6">
    <name type="scientific">Cellulomonas xiejunii</name>
    <dbReference type="NCBI Taxonomy" id="2968083"/>
    <lineage>
        <taxon>Bacteria</taxon>
        <taxon>Bacillati</taxon>
        <taxon>Actinomycetota</taxon>
        <taxon>Actinomycetes</taxon>
        <taxon>Micrococcales</taxon>
        <taxon>Cellulomonadaceae</taxon>
        <taxon>Cellulomonas</taxon>
    </lineage>
</organism>
<proteinExistence type="predicted"/>
<evidence type="ECO:0000256" key="2">
    <source>
        <dbReference type="ARBA" id="ARBA00023125"/>
    </source>
</evidence>
<dbReference type="EMBL" id="CP101987">
    <property type="protein sequence ID" value="UUI71136.1"/>
    <property type="molecule type" value="Genomic_DNA"/>
</dbReference>
<dbReference type="InterPro" id="IPR036388">
    <property type="entry name" value="WH-like_DNA-bd_sf"/>
</dbReference>
<dbReference type="InterPro" id="IPR008920">
    <property type="entry name" value="TF_FadR/GntR_C"/>
</dbReference>
<dbReference type="Gene3D" id="1.20.120.530">
    <property type="entry name" value="GntR ligand-binding domain-like"/>
    <property type="match status" value="1"/>
</dbReference>
<dbReference type="Pfam" id="PF07729">
    <property type="entry name" value="FCD"/>
    <property type="match status" value="1"/>
</dbReference>
<name>A0ABY5KPP2_9CELL</name>
<keyword evidence="6" id="KW-1185">Reference proteome</keyword>
<dbReference type="PRINTS" id="PR00035">
    <property type="entry name" value="HTHGNTR"/>
</dbReference>
<feature type="domain" description="HTH gntR-type" evidence="4">
    <location>
        <begin position="1"/>
        <end position="69"/>
    </location>
</feature>
<dbReference type="InterPro" id="IPR011711">
    <property type="entry name" value="GntR_C"/>
</dbReference>
<evidence type="ECO:0000313" key="6">
    <source>
        <dbReference type="Proteomes" id="UP001316384"/>
    </source>
</evidence>
<dbReference type="Proteomes" id="UP001316384">
    <property type="component" value="Chromosome"/>
</dbReference>
<keyword evidence="3" id="KW-0804">Transcription</keyword>
<keyword evidence="2" id="KW-0238">DNA-binding</keyword>
<dbReference type="RefSeq" id="WP_227576473.1">
    <property type="nucleotide sequence ID" value="NZ_CP101987.1"/>
</dbReference>
<dbReference type="PROSITE" id="PS50949">
    <property type="entry name" value="HTH_GNTR"/>
    <property type="match status" value="1"/>
</dbReference>
<dbReference type="InterPro" id="IPR000524">
    <property type="entry name" value="Tscrpt_reg_HTH_GntR"/>
</dbReference>
<dbReference type="Pfam" id="PF00392">
    <property type="entry name" value="GntR"/>
    <property type="match status" value="1"/>
</dbReference>
<evidence type="ECO:0000259" key="4">
    <source>
        <dbReference type="PROSITE" id="PS50949"/>
    </source>
</evidence>